<dbReference type="Proteomes" id="UP000051992">
    <property type="component" value="Unassembled WGS sequence"/>
</dbReference>
<dbReference type="PANTHER" id="PTHR37297">
    <property type="entry name" value="PROTEIN NRDI"/>
    <property type="match status" value="1"/>
</dbReference>
<dbReference type="NCBIfam" id="NF002714">
    <property type="entry name" value="PRK02551.1"/>
    <property type="match status" value="1"/>
</dbReference>
<dbReference type="RefSeq" id="WP_057745995.1">
    <property type="nucleotide sequence ID" value="NZ_CBDALH010000009.1"/>
</dbReference>
<sequence>MSIRLIYISQSGNTRAFIQKLTTYADTQGGPTFVSVEINDLSPDNHETSPYFAFVPTYLDGGNGIDNGVKEILTNALADYIDYGNNARHLIGVVGSGNKNFNAQYVLTAKRYAQMFDAPLVGDFELRGTTTDVARIYDALCQRLSEID</sequence>
<organism evidence="1 2">
    <name type="scientific">Weissella viridescens</name>
    <name type="common">Lactobacillus viridescens</name>
    <dbReference type="NCBI Taxonomy" id="1629"/>
    <lineage>
        <taxon>Bacteria</taxon>
        <taxon>Bacillati</taxon>
        <taxon>Bacillota</taxon>
        <taxon>Bacilli</taxon>
        <taxon>Lactobacillales</taxon>
        <taxon>Lactobacillaceae</taxon>
        <taxon>Weissella</taxon>
    </lineage>
</organism>
<evidence type="ECO:0000313" key="1">
    <source>
        <dbReference type="EMBL" id="KRN46043.1"/>
    </source>
</evidence>
<dbReference type="OrthoDB" id="350535at2"/>
<dbReference type="PANTHER" id="PTHR37297:SF1">
    <property type="entry name" value="PROTEIN NRDI"/>
    <property type="match status" value="1"/>
</dbReference>
<dbReference type="InterPro" id="IPR029039">
    <property type="entry name" value="Flavoprotein-like_sf"/>
</dbReference>
<dbReference type="SUPFAM" id="SSF52218">
    <property type="entry name" value="Flavoproteins"/>
    <property type="match status" value="1"/>
</dbReference>
<dbReference type="EMBL" id="JQBM01000003">
    <property type="protein sequence ID" value="KRN46043.1"/>
    <property type="molecule type" value="Genomic_DNA"/>
</dbReference>
<comment type="caution">
    <text evidence="1">The sequence shown here is derived from an EMBL/GenBank/DDBJ whole genome shotgun (WGS) entry which is preliminary data.</text>
</comment>
<dbReference type="InterPro" id="IPR004465">
    <property type="entry name" value="RNR_NrdI"/>
</dbReference>
<dbReference type="GO" id="GO:0010181">
    <property type="term" value="F:FMN binding"/>
    <property type="evidence" value="ECO:0007669"/>
    <property type="project" value="InterPro"/>
</dbReference>
<dbReference type="Pfam" id="PF07972">
    <property type="entry name" value="Flavodoxin_NdrI"/>
    <property type="match status" value="1"/>
</dbReference>
<evidence type="ECO:0000313" key="2">
    <source>
        <dbReference type="Proteomes" id="UP000051992"/>
    </source>
</evidence>
<dbReference type="PIRSF" id="PIRSF005087">
    <property type="entry name" value="NrdI"/>
    <property type="match status" value="1"/>
</dbReference>
<proteinExistence type="predicted"/>
<accession>A0A0R2H136</accession>
<name>A0A0R2H136_WEIVI</name>
<reference evidence="1 2" key="1">
    <citation type="journal article" date="2015" name="Genome Announc.">
        <title>Expanding the biotechnology potential of lactobacilli through comparative genomics of 213 strains and associated genera.</title>
        <authorList>
            <person name="Sun Z."/>
            <person name="Harris H.M."/>
            <person name="McCann A."/>
            <person name="Guo C."/>
            <person name="Argimon S."/>
            <person name="Zhang W."/>
            <person name="Yang X."/>
            <person name="Jeffery I.B."/>
            <person name="Cooney J.C."/>
            <person name="Kagawa T.F."/>
            <person name="Liu W."/>
            <person name="Song Y."/>
            <person name="Salvetti E."/>
            <person name="Wrobel A."/>
            <person name="Rasinkangas P."/>
            <person name="Parkhill J."/>
            <person name="Rea M.C."/>
            <person name="O'Sullivan O."/>
            <person name="Ritari J."/>
            <person name="Douillard F.P."/>
            <person name="Paul Ross R."/>
            <person name="Yang R."/>
            <person name="Briner A.E."/>
            <person name="Felis G.E."/>
            <person name="de Vos W.M."/>
            <person name="Barrangou R."/>
            <person name="Klaenhammer T.R."/>
            <person name="Caufield P.W."/>
            <person name="Cui Y."/>
            <person name="Zhang H."/>
            <person name="O'Toole P.W."/>
        </authorList>
    </citation>
    <scope>NUCLEOTIDE SEQUENCE [LARGE SCALE GENOMIC DNA]</scope>
    <source>
        <strain evidence="1 2">DSM 20410</strain>
    </source>
</reference>
<dbReference type="Gene3D" id="3.40.50.360">
    <property type="match status" value="1"/>
</dbReference>
<dbReference type="PATRIC" id="fig|1629.5.peg.1023"/>
<keyword evidence="2" id="KW-1185">Reference proteome</keyword>
<dbReference type="AlphaFoldDB" id="A0A0R2H136"/>
<gene>
    <name evidence="1" type="ORF">IV50_GL001016</name>
</gene>
<protein>
    <submittedName>
        <fullName evidence="1">Flavoprotein NrdI</fullName>
    </submittedName>
</protein>